<evidence type="ECO:0000313" key="3">
    <source>
        <dbReference type="Proteomes" id="UP001152888"/>
    </source>
</evidence>
<feature type="compositionally biased region" description="Polar residues" evidence="1">
    <location>
        <begin position="16"/>
        <end position="31"/>
    </location>
</feature>
<dbReference type="AlphaFoldDB" id="A0A9P0P5S0"/>
<organism evidence="2 3">
    <name type="scientific">Acanthoscelides obtectus</name>
    <name type="common">Bean weevil</name>
    <name type="synonym">Bruchus obtectus</name>
    <dbReference type="NCBI Taxonomy" id="200917"/>
    <lineage>
        <taxon>Eukaryota</taxon>
        <taxon>Metazoa</taxon>
        <taxon>Ecdysozoa</taxon>
        <taxon>Arthropoda</taxon>
        <taxon>Hexapoda</taxon>
        <taxon>Insecta</taxon>
        <taxon>Pterygota</taxon>
        <taxon>Neoptera</taxon>
        <taxon>Endopterygota</taxon>
        <taxon>Coleoptera</taxon>
        <taxon>Polyphaga</taxon>
        <taxon>Cucujiformia</taxon>
        <taxon>Chrysomeloidea</taxon>
        <taxon>Chrysomelidae</taxon>
        <taxon>Bruchinae</taxon>
        <taxon>Bruchini</taxon>
        <taxon>Acanthoscelides</taxon>
    </lineage>
</organism>
<dbReference type="EMBL" id="CAKOFQ010006795">
    <property type="protein sequence ID" value="CAH1972145.1"/>
    <property type="molecule type" value="Genomic_DNA"/>
</dbReference>
<gene>
    <name evidence="2" type="ORF">ACAOBT_LOCUS9839</name>
</gene>
<accession>A0A9P0P5S0</accession>
<keyword evidence="3" id="KW-1185">Reference proteome</keyword>
<protein>
    <submittedName>
        <fullName evidence="2">Uncharacterized protein</fullName>
    </submittedName>
</protein>
<proteinExistence type="predicted"/>
<feature type="region of interest" description="Disordered" evidence="1">
    <location>
        <begin position="1"/>
        <end position="31"/>
    </location>
</feature>
<dbReference type="Proteomes" id="UP001152888">
    <property type="component" value="Unassembled WGS sequence"/>
</dbReference>
<evidence type="ECO:0000313" key="2">
    <source>
        <dbReference type="EMBL" id="CAH1972145.1"/>
    </source>
</evidence>
<feature type="compositionally biased region" description="Basic residues" evidence="1">
    <location>
        <begin position="1"/>
        <end position="14"/>
    </location>
</feature>
<comment type="caution">
    <text evidence="2">The sequence shown here is derived from an EMBL/GenBank/DDBJ whole genome shotgun (WGS) entry which is preliminary data.</text>
</comment>
<sequence>MGTGLHSRHDKKKISSSDFALPTTNNKSPTKAVSITWPKCECKHGIAMFAIRSQALLKVPYLE</sequence>
<name>A0A9P0P5S0_ACAOB</name>
<reference evidence="2" key="1">
    <citation type="submission" date="2022-03" db="EMBL/GenBank/DDBJ databases">
        <authorList>
            <person name="Sayadi A."/>
        </authorList>
    </citation>
    <scope>NUCLEOTIDE SEQUENCE</scope>
</reference>
<evidence type="ECO:0000256" key="1">
    <source>
        <dbReference type="SAM" id="MobiDB-lite"/>
    </source>
</evidence>